<evidence type="ECO:0000313" key="2">
    <source>
        <dbReference type="Proteomes" id="UP000237381"/>
    </source>
</evidence>
<gene>
    <name evidence="1" type="ORF">B0G62_104138</name>
</gene>
<keyword evidence="2" id="KW-1185">Reference proteome</keyword>
<dbReference type="InterPro" id="IPR019587">
    <property type="entry name" value="Polyketide_cyclase/dehydratase"/>
</dbReference>
<dbReference type="SUPFAM" id="SSF55961">
    <property type="entry name" value="Bet v1-like"/>
    <property type="match status" value="1"/>
</dbReference>
<organism evidence="1 2">
    <name type="scientific">Paraburkholderia eburnea</name>
    <dbReference type="NCBI Taxonomy" id="1189126"/>
    <lineage>
        <taxon>Bacteria</taxon>
        <taxon>Pseudomonadati</taxon>
        <taxon>Pseudomonadota</taxon>
        <taxon>Betaproteobacteria</taxon>
        <taxon>Burkholderiales</taxon>
        <taxon>Burkholderiaceae</taxon>
        <taxon>Paraburkholderia</taxon>
    </lineage>
</organism>
<dbReference type="CDD" id="cd07821">
    <property type="entry name" value="PYR_PYL_RCAR_like"/>
    <property type="match status" value="1"/>
</dbReference>
<dbReference type="RefSeq" id="WP_103704244.1">
    <property type="nucleotide sequence ID" value="NZ_PQGA01000004.1"/>
</dbReference>
<dbReference type="Proteomes" id="UP000237381">
    <property type="component" value="Unassembled WGS sequence"/>
</dbReference>
<dbReference type="EMBL" id="PQGA01000004">
    <property type="protein sequence ID" value="POR52841.1"/>
    <property type="molecule type" value="Genomic_DNA"/>
</dbReference>
<sequence length="130" mass="14215">MASLYRDLPLDTDAAHAWATLRDSRNIARVFSGVLTDARVDGDLRTVTFANGNVVQERIVAVDDARMRVAYTVCGPNFEHYSASMQIVADATGGRCRLVWICDFLPDDRRALVEPLMDAGCAAAARNLAL</sequence>
<proteinExistence type="predicted"/>
<dbReference type="InterPro" id="IPR023393">
    <property type="entry name" value="START-like_dom_sf"/>
</dbReference>
<reference evidence="1 2" key="1">
    <citation type="submission" date="2018-01" db="EMBL/GenBank/DDBJ databases">
        <title>Genomic Encyclopedia of Type Strains, Phase III (KMG-III): the genomes of soil and plant-associated and newly described type strains.</title>
        <authorList>
            <person name="Whitman W."/>
        </authorList>
    </citation>
    <scope>NUCLEOTIDE SEQUENCE [LARGE SCALE GENOMIC DNA]</scope>
    <source>
        <strain evidence="1 2">JCM 18070</strain>
    </source>
</reference>
<dbReference type="OrthoDB" id="6024794at2"/>
<dbReference type="AlphaFoldDB" id="A0A2S4MDW3"/>
<dbReference type="Gene3D" id="3.30.530.20">
    <property type="match status" value="1"/>
</dbReference>
<name>A0A2S4MDW3_9BURK</name>
<evidence type="ECO:0000313" key="1">
    <source>
        <dbReference type="EMBL" id="POR52841.1"/>
    </source>
</evidence>
<protein>
    <submittedName>
        <fullName evidence="1">Polyketide cyclase/dehydrase/lipid transport protein</fullName>
    </submittedName>
</protein>
<accession>A0A2S4MDW3</accession>
<comment type="caution">
    <text evidence="1">The sequence shown here is derived from an EMBL/GenBank/DDBJ whole genome shotgun (WGS) entry which is preliminary data.</text>
</comment>
<dbReference type="Pfam" id="PF10604">
    <property type="entry name" value="Polyketide_cyc2"/>
    <property type="match status" value="1"/>
</dbReference>